<comment type="caution">
    <text evidence="2">The sequence shown here is derived from an EMBL/GenBank/DDBJ whole genome shotgun (WGS) entry which is preliminary data.</text>
</comment>
<dbReference type="RefSeq" id="WP_068460194.1">
    <property type="nucleotide sequence ID" value="NZ_LMTR01000031.1"/>
</dbReference>
<dbReference type="PATRIC" id="fig|121290.4.peg.3075"/>
<sequence>MTSRWFQYFVCAAVAFVAASAMAVSFAPAAMADGWYHGDRASSAPRAYRSRPYVVKRFYNPNGIPGFRGPIRYYSSNNPCTYGDCQCLRGVALRTGNQVWWDRYQACSGG</sequence>
<evidence type="ECO:0000313" key="2">
    <source>
        <dbReference type="EMBL" id="KWT70527.1"/>
    </source>
</evidence>
<keyword evidence="3" id="KW-1185">Reference proteome</keyword>
<dbReference type="OrthoDB" id="10003376at2"/>
<evidence type="ECO:0000256" key="1">
    <source>
        <dbReference type="SAM" id="SignalP"/>
    </source>
</evidence>
<dbReference type="EMBL" id="LMTR01000031">
    <property type="protein sequence ID" value="KWT70527.1"/>
    <property type="molecule type" value="Genomic_DNA"/>
</dbReference>
<dbReference type="Proteomes" id="UP000059074">
    <property type="component" value="Unassembled WGS sequence"/>
</dbReference>
<reference evidence="2 3" key="1">
    <citation type="submission" date="2015-10" db="EMBL/GenBank/DDBJ databases">
        <title>Transcriptomic analysis of a linuron degrading triple-species bacterial consortium.</title>
        <authorList>
            <person name="Albers P."/>
        </authorList>
    </citation>
    <scope>NUCLEOTIDE SEQUENCE [LARGE SCALE GENOMIC DNA]</scope>
    <source>
        <strain evidence="2 3">WDL6</strain>
    </source>
</reference>
<name>A0A120CX83_HYPSL</name>
<dbReference type="AlphaFoldDB" id="A0A120CX83"/>
<protein>
    <submittedName>
        <fullName evidence="2">Uncharacterized protein</fullName>
    </submittedName>
</protein>
<keyword evidence="1" id="KW-0732">Signal</keyword>
<organism evidence="2 3">
    <name type="scientific">Hyphomicrobium sulfonivorans</name>
    <dbReference type="NCBI Taxonomy" id="121290"/>
    <lineage>
        <taxon>Bacteria</taxon>
        <taxon>Pseudomonadati</taxon>
        <taxon>Pseudomonadota</taxon>
        <taxon>Alphaproteobacteria</taxon>
        <taxon>Hyphomicrobiales</taxon>
        <taxon>Hyphomicrobiaceae</taxon>
        <taxon>Hyphomicrobium</taxon>
    </lineage>
</organism>
<gene>
    <name evidence="2" type="ORF">APY04_0971</name>
</gene>
<feature type="chain" id="PRO_5007163991" evidence="1">
    <location>
        <begin position="24"/>
        <end position="110"/>
    </location>
</feature>
<accession>A0A120CX83</accession>
<feature type="signal peptide" evidence="1">
    <location>
        <begin position="1"/>
        <end position="23"/>
    </location>
</feature>
<evidence type="ECO:0000313" key="3">
    <source>
        <dbReference type="Proteomes" id="UP000059074"/>
    </source>
</evidence>
<proteinExistence type="predicted"/>